<gene>
    <name evidence="1" type="ORF">OL497_11170</name>
</gene>
<dbReference type="RefSeq" id="WP_264730091.1">
    <property type="nucleotide sequence ID" value="NZ_JAPDNR010000001.1"/>
</dbReference>
<name>A0ABT3IKI4_9BACT</name>
<reference evidence="1 2" key="1">
    <citation type="submission" date="2022-10" db="EMBL/GenBank/DDBJ databases">
        <title>Chitinophaga nivalis PC15 sp. nov., isolated from Pyeongchang county, South Korea.</title>
        <authorList>
            <person name="Trinh H.N."/>
        </authorList>
    </citation>
    <scope>NUCLEOTIDE SEQUENCE [LARGE SCALE GENOMIC DNA]</scope>
    <source>
        <strain evidence="1 2">PC14</strain>
    </source>
</reference>
<sequence>MHPILFKKSYLAILAICVIISCKKSDSEAPVSAGRYENASTLFASPAVMITAGGNITDQHFIQAYLDRHRHTNVFVFGNTTAKAASILLTIEFKEDRRASIIYHGPAGNTYPIPFEIIGKAGTSFILASIDSFQRYVPLPESICDRYVRQITAVQLQPACYEMPSVNGISWACKERFTIPVSRVTGDMYIPLLTYDIMYSDQGASCWRATGFYVGMPNKGITVTGRDTIVYQPAMIKLVRK</sequence>
<proteinExistence type="predicted"/>
<evidence type="ECO:0000313" key="1">
    <source>
        <dbReference type="EMBL" id="MCW3484457.1"/>
    </source>
</evidence>
<dbReference type="EMBL" id="JAPDNS010000001">
    <property type="protein sequence ID" value="MCW3484457.1"/>
    <property type="molecule type" value="Genomic_DNA"/>
</dbReference>
<evidence type="ECO:0008006" key="3">
    <source>
        <dbReference type="Google" id="ProtNLM"/>
    </source>
</evidence>
<dbReference type="PROSITE" id="PS51257">
    <property type="entry name" value="PROKAR_LIPOPROTEIN"/>
    <property type="match status" value="1"/>
</dbReference>
<dbReference type="Proteomes" id="UP001207742">
    <property type="component" value="Unassembled WGS sequence"/>
</dbReference>
<comment type="caution">
    <text evidence="1">The sequence shown here is derived from an EMBL/GenBank/DDBJ whole genome shotgun (WGS) entry which is preliminary data.</text>
</comment>
<protein>
    <recommendedName>
        <fullName evidence="3">DUF4292 domain-containing protein</fullName>
    </recommendedName>
</protein>
<keyword evidence="2" id="KW-1185">Reference proteome</keyword>
<evidence type="ECO:0000313" key="2">
    <source>
        <dbReference type="Proteomes" id="UP001207742"/>
    </source>
</evidence>
<accession>A0ABT3IKI4</accession>
<organism evidence="1 2">
    <name type="scientific">Chitinophaga nivalis</name>
    <dbReference type="NCBI Taxonomy" id="2991709"/>
    <lineage>
        <taxon>Bacteria</taxon>
        <taxon>Pseudomonadati</taxon>
        <taxon>Bacteroidota</taxon>
        <taxon>Chitinophagia</taxon>
        <taxon>Chitinophagales</taxon>
        <taxon>Chitinophagaceae</taxon>
        <taxon>Chitinophaga</taxon>
    </lineage>
</organism>